<evidence type="ECO:0000256" key="7">
    <source>
        <dbReference type="ARBA" id="ARBA00022842"/>
    </source>
</evidence>
<organism evidence="11 12">
    <name type="scientific">Rhizobium aquaticum</name>
    <dbReference type="NCBI Taxonomy" id="1549636"/>
    <lineage>
        <taxon>Bacteria</taxon>
        <taxon>Pseudomonadati</taxon>
        <taxon>Pseudomonadota</taxon>
        <taxon>Alphaproteobacteria</taxon>
        <taxon>Hyphomicrobiales</taxon>
        <taxon>Rhizobiaceae</taxon>
        <taxon>Rhizobium/Agrobacterium group</taxon>
        <taxon>Rhizobium</taxon>
    </lineage>
</organism>
<dbReference type="Gene3D" id="3.90.550.10">
    <property type="entry name" value="Spore Coat Polysaccharide Biosynthesis Protein SpsA, Chain A"/>
    <property type="match status" value="1"/>
</dbReference>
<evidence type="ECO:0000313" key="12">
    <source>
        <dbReference type="Proteomes" id="UP001549047"/>
    </source>
</evidence>
<comment type="caution">
    <text evidence="11">The sequence shown here is derived from an EMBL/GenBank/DDBJ whole genome shotgun (WGS) entry which is preliminary data.</text>
</comment>
<dbReference type="EMBL" id="JBEPMB010000004">
    <property type="protein sequence ID" value="MET3614398.1"/>
    <property type="molecule type" value="Genomic_DNA"/>
</dbReference>
<comment type="catalytic activity">
    <reaction evidence="8 9">
        <text>dTTP + alpha-D-glucose 1-phosphate + H(+) = dTDP-alpha-D-glucose + diphosphate</text>
        <dbReference type="Rhea" id="RHEA:15225"/>
        <dbReference type="ChEBI" id="CHEBI:15378"/>
        <dbReference type="ChEBI" id="CHEBI:33019"/>
        <dbReference type="ChEBI" id="CHEBI:37568"/>
        <dbReference type="ChEBI" id="CHEBI:57477"/>
        <dbReference type="ChEBI" id="CHEBI:58601"/>
        <dbReference type="EC" id="2.7.7.24"/>
    </reaction>
</comment>
<evidence type="ECO:0000256" key="6">
    <source>
        <dbReference type="ARBA" id="ARBA00022723"/>
    </source>
</evidence>
<keyword evidence="12" id="KW-1185">Reference proteome</keyword>
<evidence type="ECO:0000259" key="10">
    <source>
        <dbReference type="Pfam" id="PF00483"/>
    </source>
</evidence>
<comment type="similarity">
    <text evidence="2 9">Belongs to the glucose-1-phosphate thymidylyltransferase family.</text>
</comment>
<keyword evidence="6 9" id="KW-0479">Metal-binding</keyword>
<evidence type="ECO:0000256" key="9">
    <source>
        <dbReference type="RuleBase" id="RU003706"/>
    </source>
</evidence>
<dbReference type="EC" id="2.7.7.24" evidence="3 9"/>
<evidence type="ECO:0000256" key="4">
    <source>
        <dbReference type="ARBA" id="ARBA00022679"/>
    </source>
</evidence>
<evidence type="ECO:0000256" key="2">
    <source>
        <dbReference type="ARBA" id="ARBA00010480"/>
    </source>
</evidence>
<dbReference type="PANTHER" id="PTHR43532:SF1">
    <property type="entry name" value="GLUCOSE-1-PHOSPHATE THYMIDYLYLTRANSFERASE 1"/>
    <property type="match status" value="1"/>
</dbReference>
<gene>
    <name evidence="11" type="ORF">ABID16_002735</name>
</gene>
<comment type="cofactor">
    <cofactor evidence="1">
        <name>Mg(2+)</name>
        <dbReference type="ChEBI" id="CHEBI:18420"/>
    </cofactor>
</comment>
<dbReference type="RefSeq" id="WP_354556908.1">
    <property type="nucleotide sequence ID" value="NZ_JBEPMB010000004.1"/>
</dbReference>
<keyword evidence="5 9" id="KW-0548">Nucleotidyltransferase</keyword>
<evidence type="ECO:0000256" key="8">
    <source>
        <dbReference type="ARBA" id="ARBA00049336"/>
    </source>
</evidence>
<feature type="domain" description="Nucleotidyl transferase" evidence="10">
    <location>
        <begin position="2"/>
        <end position="238"/>
    </location>
</feature>
<dbReference type="Proteomes" id="UP001549047">
    <property type="component" value="Unassembled WGS sequence"/>
</dbReference>
<proteinExistence type="inferred from homology"/>
<accession>A0ABV2J0X9</accession>
<protein>
    <recommendedName>
        <fullName evidence="3 9">Glucose-1-phosphate thymidylyltransferase</fullName>
        <ecNumber evidence="3 9">2.7.7.24</ecNumber>
    </recommendedName>
</protein>
<dbReference type="Pfam" id="PF00483">
    <property type="entry name" value="NTP_transferase"/>
    <property type="match status" value="1"/>
</dbReference>
<reference evidence="11 12" key="1">
    <citation type="submission" date="2024-06" db="EMBL/GenBank/DDBJ databases">
        <title>Genomic Encyclopedia of Type Strains, Phase IV (KMG-IV): sequencing the most valuable type-strain genomes for metagenomic binning, comparative biology and taxonomic classification.</title>
        <authorList>
            <person name="Goeker M."/>
        </authorList>
    </citation>
    <scope>NUCLEOTIDE SEQUENCE [LARGE SCALE GENOMIC DNA]</scope>
    <source>
        <strain evidence="11 12">DSM 29780</strain>
    </source>
</reference>
<dbReference type="InterPro" id="IPR029044">
    <property type="entry name" value="Nucleotide-diphossugar_trans"/>
</dbReference>
<dbReference type="CDD" id="cd02538">
    <property type="entry name" value="G1P_TT_short"/>
    <property type="match status" value="1"/>
</dbReference>
<evidence type="ECO:0000256" key="5">
    <source>
        <dbReference type="ARBA" id="ARBA00022695"/>
    </source>
</evidence>
<evidence type="ECO:0000313" key="11">
    <source>
        <dbReference type="EMBL" id="MET3614398.1"/>
    </source>
</evidence>
<dbReference type="InterPro" id="IPR005907">
    <property type="entry name" value="G1P_thy_trans_s"/>
</dbReference>
<dbReference type="SUPFAM" id="SSF53448">
    <property type="entry name" value="Nucleotide-diphospho-sugar transferases"/>
    <property type="match status" value="1"/>
</dbReference>
<dbReference type="GO" id="GO:0008879">
    <property type="term" value="F:glucose-1-phosphate thymidylyltransferase activity"/>
    <property type="evidence" value="ECO:0007669"/>
    <property type="project" value="UniProtKB-EC"/>
</dbReference>
<dbReference type="InterPro" id="IPR005835">
    <property type="entry name" value="NTP_transferase_dom"/>
</dbReference>
<keyword evidence="4 9" id="KW-0808">Transferase</keyword>
<comment type="function">
    <text evidence="9">Catalyzes the formation of dTDP-glucose, from dTTP and glucose 1-phosphate, as well as its pyrophosphorolysis.</text>
</comment>
<keyword evidence="7 9" id="KW-0460">Magnesium</keyword>
<sequence length="290" mass="32127">MKGIILAGGSGTRLHPMTSVTSKQLMPVYDKPMIYYPLSTLMLAGIRDILIISTPKDLPNFQALLGDGSRWGLSLSYAEQPSPDGLAQAYIIGADFIAGERSCLVLGDNIFYGHGIGELFDRAKAQEDGATIFAYHVSEPERYGVVEFDRDFRALSIEEKPVKPKSNWAVTGLYFYDADVIDIAANLKPSARGELEITDVNRVYLERGKLTVQQMGRGFAWLDTGTPDSLLEAAEFVATLERRQGFKVSCPEEIAFRLGFIDAPQLERLAKAYGKSAYGRYLVERCLEYA</sequence>
<evidence type="ECO:0000256" key="1">
    <source>
        <dbReference type="ARBA" id="ARBA00001946"/>
    </source>
</evidence>
<dbReference type="NCBIfam" id="TIGR01207">
    <property type="entry name" value="rmlA"/>
    <property type="match status" value="1"/>
</dbReference>
<dbReference type="PANTHER" id="PTHR43532">
    <property type="entry name" value="GLUCOSE-1-PHOSPHATE THYMIDYLYLTRANSFERASE"/>
    <property type="match status" value="1"/>
</dbReference>
<evidence type="ECO:0000256" key="3">
    <source>
        <dbReference type="ARBA" id="ARBA00012461"/>
    </source>
</evidence>
<name>A0ABV2J0X9_9HYPH</name>